<gene>
    <name evidence="2" type="ORF">ARALYDRAFT_901654</name>
</gene>
<keyword evidence="3" id="KW-1185">Reference proteome</keyword>
<sequence>MERVTTFFSSLSLKCRPSRHRSKFSDLPLRCVALLAVTVRGSLLLCLSLFIVFGFCLSFLR</sequence>
<proteinExistence type="predicted"/>
<dbReference type="EMBL" id="GL348716">
    <property type="protein sequence ID" value="EFH57181.1"/>
    <property type="molecule type" value="Genomic_DNA"/>
</dbReference>
<keyword evidence="1" id="KW-0472">Membrane</keyword>
<organism evidence="3">
    <name type="scientific">Arabidopsis lyrata subsp. lyrata</name>
    <name type="common">Lyre-leaved rock-cress</name>
    <dbReference type="NCBI Taxonomy" id="81972"/>
    <lineage>
        <taxon>Eukaryota</taxon>
        <taxon>Viridiplantae</taxon>
        <taxon>Streptophyta</taxon>
        <taxon>Embryophyta</taxon>
        <taxon>Tracheophyta</taxon>
        <taxon>Spermatophyta</taxon>
        <taxon>Magnoliopsida</taxon>
        <taxon>eudicotyledons</taxon>
        <taxon>Gunneridae</taxon>
        <taxon>Pentapetalae</taxon>
        <taxon>rosids</taxon>
        <taxon>malvids</taxon>
        <taxon>Brassicales</taxon>
        <taxon>Brassicaceae</taxon>
        <taxon>Camelineae</taxon>
        <taxon>Arabidopsis</taxon>
    </lineage>
</organism>
<dbReference type="AlphaFoldDB" id="D7LHL5"/>
<evidence type="ECO:0000313" key="2">
    <source>
        <dbReference type="EMBL" id="EFH57181.1"/>
    </source>
</evidence>
<evidence type="ECO:0000313" key="3">
    <source>
        <dbReference type="Proteomes" id="UP000008694"/>
    </source>
</evidence>
<protein>
    <submittedName>
        <fullName evidence="2">Predicted protein</fullName>
    </submittedName>
</protein>
<keyword evidence="1" id="KW-0812">Transmembrane</keyword>
<dbReference type="Proteomes" id="UP000008694">
    <property type="component" value="Unassembled WGS sequence"/>
</dbReference>
<dbReference type="Gramene" id="scaffold_401155.1">
    <property type="protein sequence ID" value="scaffold_401155.1"/>
    <property type="gene ID" value="scaffold_401155.1"/>
</dbReference>
<dbReference type="HOGENOM" id="CLU_2925733_0_0_1"/>
<reference evidence="3" key="1">
    <citation type="journal article" date="2011" name="Nat. Genet.">
        <title>The Arabidopsis lyrata genome sequence and the basis of rapid genome size change.</title>
        <authorList>
            <person name="Hu T.T."/>
            <person name="Pattyn P."/>
            <person name="Bakker E.G."/>
            <person name="Cao J."/>
            <person name="Cheng J.-F."/>
            <person name="Clark R.M."/>
            <person name="Fahlgren N."/>
            <person name="Fawcett J.A."/>
            <person name="Grimwood J."/>
            <person name="Gundlach H."/>
            <person name="Haberer G."/>
            <person name="Hollister J.D."/>
            <person name="Ossowski S."/>
            <person name="Ottilar R.P."/>
            <person name="Salamov A.A."/>
            <person name="Schneeberger K."/>
            <person name="Spannagl M."/>
            <person name="Wang X."/>
            <person name="Yang L."/>
            <person name="Nasrallah M.E."/>
            <person name="Bergelson J."/>
            <person name="Carrington J.C."/>
            <person name="Gaut B.S."/>
            <person name="Schmutz J."/>
            <person name="Mayer K.F.X."/>
            <person name="Van de Peer Y."/>
            <person name="Grigoriev I.V."/>
            <person name="Nordborg M."/>
            <person name="Weigel D."/>
            <person name="Guo Y.-L."/>
        </authorList>
    </citation>
    <scope>NUCLEOTIDE SEQUENCE [LARGE SCALE GENOMIC DNA]</scope>
    <source>
        <strain evidence="3">cv. MN47</strain>
    </source>
</reference>
<accession>D7LHL5</accession>
<keyword evidence="1" id="KW-1133">Transmembrane helix</keyword>
<evidence type="ECO:0000256" key="1">
    <source>
        <dbReference type="SAM" id="Phobius"/>
    </source>
</evidence>
<name>D7LHL5_ARALL</name>
<feature type="transmembrane region" description="Helical" evidence="1">
    <location>
        <begin position="32"/>
        <end position="60"/>
    </location>
</feature>